<dbReference type="STRING" id="155417.A0A4Q4TY68"/>
<name>A0A4Q4TY68_9PEZI</name>
<dbReference type="AlphaFoldDB" id="A0A4Q4TY68"/>
<accession>A0A4Q4TY68</accession>
<sequence length="391" mass="43224">MFPQQGFQANPLLARHRNEVKRLVMVIKLLRWYEVFFAQLPTKLVFKLFIFSEEFTNSIALRMTALFLGTGNATPEAPADQAGAATKDIVSRGVMVRLSTELTKVVLRNKNGVAVRLKPRAPVPDAHNPVGGDPNAPVGEDVYDEIVLCCLSDTANIGFWQKIGRSNCVSSSSVIWLYTPTAKNVLGRTAAWKKKKVLGSANFTDDITITHSDSDYEEALRGLYREGLALEKLGGMDQTSRLSFAVDNYKPMYSSEMYPEDKSKLEMCFVTRATSSSFLDGVLQAKSHTRFAAAWTLVDAHEVAVMSGIAAAVDLGAEYPEDMERKHTKNQRQPPTKAAKSGNSWANRLYGSVYKGPGVATVRRRTWGKEVNKGRSTQSLAERNVPGRNQP</sequence>
<feature type="region of interest" description="Disordered" evidence="1">
    <location>
        <begin position="363"/>
        <end position="391"/>
    </location>
</feature>
<feature type="compositionally biased region" description="Polar residues" evidence="1">
    <location>
        <begin position="374"/>
        <end position="391"/>
    </location>
</feature>
<keyword evidence="3" id="KW-1185">Reference proteome</keyword>
<reference evidence="2 3" key="1">
    <citation type="submission" date="2018-06" db="EMBL/GenBank/DDBJ databases">
        <title>Complete Genomes of Monosporascus.</title>
        <authorList>
            <person name="Robinson A.J."/>
            <person name="Natvig D.O."/>
        </authorList>
    </citation>
    <scope>NUCLEOTIDE SEQUENCE [LARGE SCALE GENOMIC DNA]</scope>
    <source>
        <strain evidence="2 3">CBS 110550</strain>
    </source>
</reference>
<evidence type="ECO:0000313" key="3">
    <source>
        <dbReference type="Proteomes" id="UP000293360"/>
    </source>
</evidence>
<proteinExistence type="predicted"/>
<dbReference type="OrthoDB" id="2019015at2759"/>
<evidence type="ECO:0000256" key="1">
    <source>
        <dbReference type="SAM" id="MobiDB-lite"/>
    </source>
</evidence>
<organism evidence="2 3">
    <name type="scientific">Monosporascus ibericus</name>
    <dbReference type="NCBI Taxonomy" id="155417"/>
    <lineage>
        <taxon>Eukaryota</taxon>
        <taxon>Fungi</taxon>
        <taxon>Dikarya</taxon>
        <taxon>Ascomycota</taxon>
        <taxon>Pezizomycotina</taxon>
        <taxon>Sordariomycetes</taxon>
        <taxon>Xylariomycetidae</taxon>
        <taxon>Xylariales</taxon>
        <taxon>Xylariales incertae sedis</taxon>
        <taxon>Monosporascus</taxon>
    </lineage>
</organism>
<dbReference type="Proteomes" id="UP000293360">
    <property type="component" value="Unassembled WGS sequence"/>
</dbReference>
<gene>
    <name evidence="2" type="ORF">DL764_000560</name>
</gene>
<protein>
    <submittedName>
        <fullName evidence="2">Uncharacterized protein</fullName>
    </submittedName>
</protein>
<dbReference type="EMBL" id="QJNU01000016">
    <property type="protein sequence ID" value="RYP10590.1"/>
    <property type="molecule type" value="Genomic_DNA"/>
</dbReference>
<evidence type="ECO:0000313" key="2">
    <source>
        <dbReference type="EMBL" id="RYP10590.1"/>
    </source>
</evidence>
<feature type="region of interest" description="Disordered" evidence="1">
    <location>
        <begin position="323"/>
        <end position="344"/>
    </location>
</feature>
<comment type="caution">
    <text evidence="2">The sequence shown here is derived from an EMBL/GenBank/DDBJ whole genome shotgun (WGS) entry which is preliminary data.</text>
</comment>